<gene>
    <name evidence="2" type="ORF">ANE_LOCUS11464</name>
</gene>
<accession>A0A565BHB1</accession>
<reference evidence="2" key="1">
    <citation type="submission" date="2019-07" db="EMBL/GenBank/DDBJ databases">
        <authorList>
            <person name="Dittberner H."/>
        </authorList>
    </citation>
    <scope>NUCLEOTIDE SEQUENCE [LARGE SCALE GENOMIC DNA]</scope>
</reference>
<protein>
    <submittedName>
        <fullName evidence="2">Uncharacterized protein</fullName>
    </submittedName>
</protein>
<name>A0A565BHB1_9BRAS</name>
<organism evidence="2 3">
    <name type="scientific">Arabis nemorensis</name>
    <dbReference type="NCBI Taxonomy" id="586526"/>
    <lineage>
        <taxon>Eukaryota</taxon>
        <taxon>Viridiplantae</taxon>
        <taxon>Streptophyta</taxon>
        <taxon>Embryophyta</taxon>
        <taxon>Tracheophyta</taxon>
        <taxon>Spermatophyta</taxon>
        <taxon>Magnoliopsida</taxon>
        <taxon>eudicotyledons</taxon>
        <taxon>Gunneridae</taxon>
        <taxon>Pentapetalae</taxon>
        <taxon>rosids</taxon>
        <taxon>malvids</taxon>
        <taxon>Brassicales</taxon>
        <taxon>Brassicaceae</taxon>
        <taxon>Arabideae</taxon>
        <taxon>Arabis</taxon>
    </lineage>
</organism>
<keyword evidence="3" id="KW-1185">Reference proteome</keyword>
<dbReference type="EMBL" id="CABITT030000004">
    <property type="protein sequence ID" value="VVB01020.1"/>
    <property type="molecule type" value="Genomic_DNA"/>
</dbReference>
<evidence type="ECO:0000313" key="3">
    <source>
        <dbReference type="Proteomes" id="UP000489600"/>
    </source>
</evidence>
<comment type="caution">
    <text evidence="2">The sequence shown here is derived from an EMBL/GenBank/DDBJ whole genome shotgun (WGS) entry which is preliminary data.</text>
</comment>
<dbReference type="AlphaFoldDB" id="A0A565BHB1"/>
<proteinExistence type="predicted"/>
<evidence type="ECO:0000256" key="1">
    <source>
        <dbReference type="SAM" id="MobiDB-lite"/>
    </source>
</evidence>
<dbReference type="Proteomes" id="UP000489600">
    <property type="component" value="Unassembled WGS sequence"/>
</dbReference>
<sequence length="117" mass="12780">MNTGEPTPPISSSTLPQTTSPIPDITGPLHPLSISPTLPTSERRPHPPSRRHVPAKATWSETVSRNTDKTLTLIAPTILSPQGKTWVHIPYSILLKGAALDKEFNIGYFMDNICLCL</sequence>
<evidence type="ECO:0000313" key="2">
    <source>
        <dbReference type="EMBL" id="VVB01020.1"/>
    </source>
</evidence>
<feature type="region of interest" description="Disordered" evidence="1">
    <location>
        <begin position="1"/>
        <end position="61"/>
    </location>
</feature>
<feature type="compositionally biased region" description="Polar residues" evidence="1">
    <location>
        <begin position="1"/>
        <end position="21"/>
    </location>
</feature>